<dbReference type="AlphaFoldDB" id="A0A2P2P0S7"/>
<proteinExistence type="predicted"/>
<dbReference type="EMBL" id="GGEC01067839">
    <property type="protein sequence ID" value="MBX48323.1"/>
    <property type="molecule type" value="Transcribed_RNA"/>
</dbReference>
<accession>A0A2P2P0S7</accession>
<protein>
    <submittedName>
        <fullName evidence="1">Golgi SNAP receptor complex member 1-2-like</fullName>
    </submittedName>
</protein>
<name>A0A2P2P0S7_RHIMU</name>
<sequence length="43" mass="4960">MRNNVQAAMTADRIRVSRDPRLLMEPSMPRIIGNLSLRSFTFP</sequence>
<evidence type="ECO:0000313" key="1">
    <source>
        <dbReference type="EMBL" id="MBX48323.1"/>
    </source>
</evidence>
<keyword evidence="1" id="KW-0675">Receptor</keyword>
<reference evidence="1" key="1">
    <citation type="submission" date="2018-02" db="EMBL/GenBank/DDBJ databases">
        <title>Rhizophora mucronata_Transcriptome.</title>
        <authorList>
            <person name="Meera S.P."/>
            <person name="Sreeshan A."/>
            <person name="Augustine A."/>
        </authorList>
    </citation>
    <scope>NUCLEOTIDE SEQUENCE</scope>
    <source>
        <tissue evidence="1">Leaf</tissue>
    </source>
</reference>
<organism evidence="1">
    <name type="scientific">Rhizophora mucronata</name>
    <name type="common">Asiatic mangrove</name>
    <dbReference type="NCBI Taxonomy" id="61149"/>
    <lineage>
        <taxon>Eukaryota</taxon>
        <taxon>Viridiplantae</taxon>
        <taxon>Streptophyta</taxon>
        <taxon>Embryophyta</taxon>
        <taxon>Tracheophyta</taxon>
        <taxon>Spermatophyta</taxon>
        <taxon>Magnoliopsida</taxon>
        <taxon>eudicotyledons</taxon>
        <taxon>Gunneridae</taxon>
        <taxon>Pentapetalae</taxon>
        <taxon>rosids</taxon>
        <taxon>fabids</taxon>
        <taxon>Malpighiales</taxon>
        <taxon>Rhizophoraceae</taxon>
        <taxon>Rhizophora</taxon>
    </lineage>
</organism>